<dbReference type="InterPro" id="IPR016039">
    <property type="entry name" value="Thiolase-like"/>
</dbReference>
<reference evidence="2" key="1">
    <citation type="journal article" date="2019" name="Int. J. Syst. Evol. Microbiol.">
        <title>The Global Catalogue of Microorganisms (GCM) 10K type strain sequencing project: providing services to taxonomists for standard genome sequencing and annotation.</title>
        <authorList>
            <consortium name="The Broad Institute Genomics Platform"/>
            <consortium name="The Broad Institute Genome Sequencing Center for Infectious Disease"/>
            <person name="Wu L."/>
            <person name="Ma J."/>
        </authorList>
    </citation>
    <scope>NUCLEOTIDE SEQUENCE [LARGE SCALE GENOMIC DNA]</scope>
    <source>
        <strain evidence="2">JCM 17666</strain>
    </source>
</reference>
<evidence type="ECO:0008006" key="3">
    <source>
        <dbReference type="Google" id="ProtNLM"/>
    </source>
</evidence>
<dbReference type="Gene3D" id="3.40.47.10">
    <property type="match status" value="1"/>
</dbReference>
<evidence type="ECO:0000313" key="1">
    <source>
        <dbReference type="EMBL" id="GAA4339010.1"/>
    </source>
</evidence>
<accession>A0ABP8HGD9</accession>
<gene>
    <name evidence="1" type="ORF">GCM10023144_36700</name>
</gene>
<proteinExistence type="predicted"/>
<name>A0ABP8HGD9_9BURK</name>
<keyword evidence="2" id="KW-1185">Reference proteome</keyword>
<sequence length="337" mass="34590">MKPGAMIVGCGCRLGQPFDDRMDVVIRQAVLTALDESGMSIQDIDSVVTVAGDTLDGLMVASGAEVAGSYGRRYMNVPSSAGHGLAAAATQIESQGAENVLLVGWGAATRYGGFDPRRNQADPFHARPIGASPAVVAALQANELGVLSGLDETALRAYVQEMSMRAWGKAAAAGASAVPDWARTGFCDGVAAIVLRPASDARRGVRVRDFASVSRGYSPEDDSLDPAKWVGEAVSALSGACARKDTYAVVEAAAPTPIAEIRALSPFGFKSMAQKEFNPSGGGAAAHFGQATALYGVAETSRRLVAGGKGAQGLVVDLTGPLGQHVTAISLQAEVAQ</sequence>
<dbReference type="EMBL" id="BAABFO010000021">
    <property type="protein sequence ID" value="GAA4339010.1"/>
    <property type="molecule type" value="Genomic_DNA"/>
</dbReference>
<protein>
    <recommendedName>
        <fullName evidence="3">Acetyl-CoA acetyltransferase</fullName>
    </recommendedName>
</protein>
<comment type="caution">
    <text evidence="1">The sequence shown here is derived from an EMBL/GenBank/DDBJ whole genome shotgun (WGS) entry which is preliminary data.</text>
</comment>
<dbReference type="Proteomes" id="UP001501671">
    <property type="component" value="Unassembled WGS sequence"/>
</dbReference>
<organism evidence="1 2">
    <name type="scientific">Pigmentiphaga soli</name>
    <dbReference type="NCBI Taxonomy" id="1007095"/>
    <lineage>
        <taxon>Bacteria</taxon>
        <taxon>Pseudomonadati</taxon>
        <taxon>Pseudomonadota</taxon>
        <taxon>Betaproteobacteria</taxon>
        <taxon>Burkholderiales</taxon>
        <taxon>Alcaligenaceae</taxon>
        <taxon>Pigmentiphaga</taxon>
    </lineage>
</organism>
<dbReference type="SUPFAM" id="SSF53901">
    <property type="entry name" value="Thiolase-like"/>
    <property type="match status" value="1"/>
</dbReference>
<evidence type="ECO:0000313" key="2">
    <source>
        <dbReference type="Proteomes" id="UP001501671"/>
    </source>
</evidence>
<dbReference type="RefSeq" id="WP_345251332.1">
    <property type="nucleotide sequence ID" value="NZ_BAABFO010000021.1"/>
</dbReference>